<dbReference type="KEGG" id="vg:80527535"/>
<dbReference type="RefSeq" id="YP_010790221.1">
    <property type="nucleotide sequence ID" value="NC_075369.1"/>
</dbReference>
<dbReference type="GeneID" id="80527535"/>
<dbReference type="EMBL" id="MH649209">
    <property type="protein sequence ID" value="AXQ66465.1"/>
    <property type="molecule type" value="Genomic_DNA"/>
</dbReference>
<protein>
    <recommendedName>
        <fullName evidence="1">Hepatitis TT virus Orf2/Gyrovirus Vp2 N-terminal domain-containing protein</fullName>
    </recommendedName>
</protein>
<dbReference type="InterPro" id="IPR004118">
    <property type="entry name" value="HEV_TT_vir_Orf2/Gyrovir_Vp2_N"/>
</dbReference>
<evidence type="ECO:0000313" key="3">
    <source>
        <dbReference type="Proteomes" id="UP000289483"/>
    </source>
</evidence>
<organism evidence="2 3">
    <name type="scientific">Anelloviridae sp</name>
    <dbReference type="NCBI Taxonomy" id="2055263"/>
    <lineage>
        <taxon>Viruses</taxon>
        <taxon>Monodnaviria</taxon>
        <taxon>Shotokuvirae</taxon>
        <taxon>Commensaviricota</taxon>
        <taxon>Cardeaviricetes</taxon>
        <taxon>Sanitavirales</taxon>
        <taxon>Anelloviridae</taxon>
    </lineage>
</organism>
<evidence type="ECO:0000313" key="2">
    <source>
        <dbReference type="EMBL" id="AXQ66465.1"/>
    </source>
</evidence>
<dbReference type="Pfam" id="PF02957">
    <property type="entry name" value="TT_ORF2-like"/>
    <property type="match status" value="1"/>
</dbReference>
<keyword evidence="3" id="KW-1185">Reference proteome</keyword>
<sequence length="106" mass="11990">MGKFSLGRTGNILKIILFLQMSKFLQPRLYEKRALENQLLNTIIGTHDLMCGCPKPLQHIQHLINQPLCLTTEEDTTNAKDSIPEEDIGFSTGDLEKLFENDDETG</sequence>
<feature type="domain" description="Hepatitis TT virus Orf2/Gyrovirus Vp2 N-terminal" evidence="1">
    <location>
        <begin position="34"/>
        <end position="76"/>
    </location>
</feature>
<evidence type="ECO:0000259" key="1">
    <source>
        <dbReference type="Pfam" id="PF02957"/>
    </source>
</evidence>
<proteinExistence type="predicted"/>
<dbReference type="Proteomes" id="UP000289483">
    <property type="component" value="Segment"/>
</dbReference>
<reference evidence="2 3" key="1">
    <citation type="submission" date="2018-07" db="EMBL/GenBank/DDBJ databases">
        <title>Uncovering a Universe of Circular DNA Viruses in Animal Metagenomes.</title>
        <authorList>
            <person name="Tisza M."/>
            <person name="Buck C."/>
            <person name="Pastrana D."/>
            <person name="Welch N."/>
            <person name="Peretti A."/>
        </authorList>
    </citation>
    <scope>NUCLEOTIDE SEQUENCE [LARGE SCALE GENOMIC DNA]</scope>
    <source>
        <strain evidence="2">Ctbg056</strain>
    </source>
</reference>
<name>A0A385E6A7_9VIRU</name>
<accession>A0A385E6A7</accession>